<feature type="transmembrane region" description="Helical" evidence="1">
    <location>
        <begin position="136"/>
        <end position="155"/>
    </location>
</feature>
<keyword evidence="1" id="KW-1133">Transmembrane helix</keyword>
<evidence type="ECO:0000313" key="2">
    <source>
        <dbReference type="EMBL" id="UOB16004.1"/>
    </source>
</evidence>
<dbReference type="EMBL" id="CP094358">
    <property type="protein sequence ID" value="UOB16004.1"/>
    <property type="molecule type" value="Genomic_DNA"/>
</dbReference>
<organism evidence="2 3">
    <name type="scientific">Abyssalbus ytuae</name>
    <dbReference type="NCBI Taxonomy" id="2926907"/>
    <lineage>
        <taxon>Bacteria</taxon>
        <taxon>Pseudomonadati</taxon>
        <taxon>Bacteroidota</taxon>
        <taxon>Flavobacteriia</taxon>
        <taxon>Flavobacteriales</taxon>
        <taxon>Flavobacteriaceae</taxon>
        <taxon>Abyssalbus</taxon>
    </lineage>
</organism>
<protein>
    <submittedName>
        <fullName evidence="2">DUF5687 family protein</fullName>
    </submittedName>
</protein>
<dbReference type="KEGG" id="fbm:MQE35_09655"/>
<feature type="transmembrane region" description="Helical" evidence="1">
    <location>
        <begin position="102"/>
        <end position="124"/>
    </location>
</feature>
<dbReference type="AlphaFoldDB" id="A0A9E6ZI94"/>
<feature type="transmembrane region" description="Helical" evidence="1">
    <location>
        <begin position="345"/>
        <end position="369"/>
    </location>
</feature>
<feature type="transmembrane region" description="Helical" evidence="1">
    <location>
        <begin position="375"/>
        <end position="399"/>
    </location>
</feature>
<proteinExistence type="predicted"/>
<keyword evidence="3" id="KW-1185">Reference proteome</keyword>
<feature type="transmembrane region" description="Helical" evidence="1">
    <location>
        <begin position="302"/>
        <end position="324"/>
    </location>
</feature>
<name>A0A9E6ZI94_9FLAO</name>
<feature type="transmembrane region" description="Helical" evidence="1">
    <location>
        <begin position="63"/>
        <end position="81"/>
    </location>
</feature>
<gene>
    <name evidence="2" type="ORF">MQE35_09655</name>
</gene>
<dbReference type="Pfam" id="PF18940">
    <property type="entry name" value="DUF5687"/>
    <property type="match status" value="1"/>
</dbReference>
<dbReference type="Proteomes" id="UP000831290">
    <property type="component" value="Chromosome"/>
</dbReference>
<sequence>MLKHFLNLQWKSFFRAASFKTNLVLKIFMFFGAIYMIFVMIGSGIGTYYFIDEKIKMPVLEVINKFLVYWLIIDLAIRYFFQKMPVLNIKPLIHLPVKKNKIVNFTLGKTTLSFFNIYHAFYFIPLSVMMLTKGNLPFLNVMSWHIAIIGLIYCNNFINVLINNKDILFYSLITILLALAGLQYYHIFDFTIYTEPLFHLFYNNPATALIPILAAFILYFFSFKYFKKNLYLDEGLSTKKEDVTVEDLSWLDRFGSLSVFLKNDIKLIKRNKRAKTAVLMSILFIFYGFLFITGSIEAYEGPTWRIFAGLFVSGGFLFSFGQFVPSWDSSYYPLMMSQNIKYRDYLLSKWYLIVIATVVTTIIASFYLYFGWEAYAAILTGAIFNIGVNGYLVLLAGAYTRTPIDLTSNKNAFGNKQAFNLKTMLLTLPKIALPMIIYAIGHYTIGPAAGFILVALTGLFGLLFRNFFFNKIESLYKTEKYKAIAAYKEKN</sequence>
<evidence type="ECO:0000313" key="3">
    <source>
        <dbReference type="Proteomes" id="UP000831290"/>
    </source>
</evidence>
<keyword evidence="1" id="KW-0472">Membrane</keyword>
<keyword evidence="1" id="KW-0812">Transmembrane</keyword>
<feature type="transmembrane region" description="Helical" evidence="1">
    <location>
        <begin position="419"/>
        <end position="441"/>
    </location>
</feature>
<accession>A0A9E6ZI94</accession>
<feature type="transmembrane region" description="Helical" evidence="1">
    <location>
        <begin position="200"/>
        <end position="221"/>
    </location>
</feature>
<evidence type="ECO:0000256" key="1">
    <source>
        <dbReference type="SAM" id="Phobius"/>
    </source>
</evidence>
<reference evidence="2" key="1">
    <citation type="submission" date="2022-03" db="EMBL/GenBank/DDBJ databases">
        <title>Description of Abyssus ytuae gen. nov., sp. nov., a novel member of the family Flavobacteriaceae isolated from the sediment of Mariana Trench.</title>
        <authorList>
            <person name="Zhang J."/>
            <person name="Xu X."/>
        </authorList>
    </citation>
    <scope>NUCLEOTIDE SEQUENCE</scope>
    <source>
        <strain evidence="2">MT3330</strain>
    </source>
</reference>
<feature type="transmembrane region" description="Helical" evidence="1">
    <location>
        <begin position="23"/>
        <end position="51"/>
    </location>
</feature>
<feature type="transmembrane region" description="Helical" evidence="1">
    <location>
        <begin position="167"/>
        <end position="188"/>
    </location>
</feature>
<feature type="transmembrane region" description="Helical" evidence="1">
    <location>
        <begin position="276"/>
        <end position="296"/>
    </location>
</feature>
<dbReference type="InterPro" id="IPR043742">
    <property type="entry name" value="DUF5687"/>
</dbReference>
<feature type="transmembrane region" description="Helical" evidence="1">
    <location>
        <begin position="447"/>
        <end position="468"/>
    </location>
</feature>
<dbReference type="RefSeq" id="WP_255841151.1">
    <property type="nucleotide sequence ID" value="NZ_CP094358.1"/>
</dbReference>